<evidence type="ECO:0000256" key="1">
    <source>
        <dbReference type="ARBA" id="ARBA00005049"/>
    </source>
</evidence>
<evidence type="ECO:0000256" key="5">
    <source>
        <dbReference type="ARBA" id="ARBA00022573"/>
    </source>
</evidence>
<evidence type="ECO:0000256" key="7">
    <source>
        <dbReference type="ARBA" id="ARBA00022679"/>
    </source>
</evidence>
<dbReference type="InterPro" id="IPR017846">
    <property type="entry name" value="Nict_dMeBzImd_PRibTrfase_bact"/>
</dbReference>
<dbReference type="STRING" id="92487.SAMN02745130_00362"/>
<comment type="catalytic activity">
    <reaction evidence="9 10">
        <text>5,6-dimethylbenzimidazole + nicotinate beta-D-ribonucleotide = alpha-ribazole 5'-phosphate + nicotinate + H(+)</text>
        <dbReference type="Rhea" id="RHEA:11196"/>
        <dbReference type="ChEBI" id="CHEBI:15378"/>
        <dbReference type="ChEBI" id="CHEBI:15890"/>
        <dbReference type="ChEBI" id="CHEBI:32544"/>
        <dbReference type="ChEBI" id="CHEBI:57502"/>
        <dbReference type="ChEBI" id="CHEBI:57918"/>
        <dbReference type="EC" id="2.4.2.21"/>
    </reaction>
</comment>
<dbReference type="NCBIfam" id="NF000996">
    <property type="entry name" value="PRK00105.1"/>
    <property type="match status" value="1"/>
</dbReference>
<gene>
    <name evidence="10" type="primary">cobT</name>
    <name evidence="11" type="ORF">SAMN02745130_00362</name>
</gene>
<dbReference type="Gene3D" id="3.40.50.10210">
    <property type="match status" value="1"/>
</dbReference>
<evidence type="ECO:0000256" key="9">
    <source>
        <dbReference type="ARBA" id="ARBA00047340"/>
    </source>
</evidence>
<evidence type="ECO:0000256" key="8">
    <source>
        <dbReference type="ARBA" id="ARBA00030686"/>
    </source>
</evidence>
<sequence>MNWLVASCATPNQQFLALARARQAQLTKPPQALGTLETIAIRLAGLQACEQPSVERVQISIFASDHGIVAEGVSAFPQAVTQQMVANFLQGGAAISVLAKSLQASLEIVDVGILEPLSEQAGLVIQRAGAGTANSLQTAAMTCEQVQLALQAGYAAAERAYSHQAELFIGGEMGIGNTTAATVLYCALLNLSPSTMTGAGTGLDAAGIAHKTQVITQILQRHAACGQDALAWLTCAGGFEIAALTGAYLRAAQLGLPILLDGFITTAAALVALKLQPALQDWLFLSHTSAERGHQSAITALGLQPLLDLNLRLGEGSGAAIALPIMRQACLLHNQMATFAEAAVAGKLR</sequence>
<accession>A0A1T4VUZ5</accession>
<keyword evidence="7 10" id="KW-0808">Transferase</keyword>
<keyword evidence="12" id="KW-1185">Reference proteome</keyword>
<comment type="function">
    <text evidence="10">Catalyzes the synthesis of alpha-ribazole-5'-phosphate from nicotinate mononucleotide (NAMN) and 5,6-dimethylbenzimidazole (DMB).</text>
</comment>
<evidence type="ECO:0000313" key="11">
    <source>
        <dbReference type="EMBL" id="SKA68776.1"/>
    </source>
</evidence>
<dbReference type="UniPathway" id="UPA00061">
    <property type="reaction ID" value="UER00516"/>
</dbReference>
<dbReference type="SUPFAM" id="SSF52733">
    <property type="entry name" value="Nicotinate mononucleotide:5,6-dimethylbenzimidazole phosphoribosyltransferase (CobT)"/>
    <property type="match status" value="1"/>
</dbReference>
<reference evidence="11 12" key="1">
    <citation type="submission" date="2017-02" db="EMBL/GenBank/DDBJ databases">
        <authorList>
            <person name="Peterson S.W."/>
        </authorList>
    </citation>
    <scope>NUCLEOTIDE SEQUENCE [LARGE SCALE GENOMIC DNA]</scope>
    <source>
        <strain evidence="11 12">ATCC 49788</strain>
    </source>
</reference>
<dbReference type="PANTHER" id="PTHR43463">
    <property type="entry name" value="NICOTINATE-NUCLEOTIDE--DIMETHYLBENZIMIDAZOLE PHOSPHORIBOSYLTRANSFERASE"/>
    <property type="match status" value="1"/>
</dbReference>
<dbReference type="Pfam" id="PF02277">
    <property type="entry name" value="DBI_PRT"/>
    <property type="match status" value="1"/>
</dbReference>
<dbReference type="InterPro" id="IPR003200">
    <property type="entry name" value="Nict_dMeBzImd_PRibTrfase"/>
</dbReference>
<evidence type="ECO:0000313" key="12">
    <source>
        <dbReference type="Proteomes" id="UP000190460"/>
    </source>
</evidence>
<dbReference type="RefSeq" id="WP_078920859.1">
    <property type="nucleotide sequence ID" value="NZ_FUYB01000001.1"/>
</dbReference>
<dbReference type="FunFam" id="3.40.50.10210:FF:000001">
    <property type="entry name" value="Nicotinate-nucleotide--dimethylbenzimidazole phosphoribosyltransferase"/>
    <property type="match status" value="1"/>
</dbReference>
<keyword evidence="6 10" id="KW-0328">Glycosyltransferase</keyword>
<organism evidence="11 12">
    <name type="scientific">Thiothrix eikelboomii</name>
    <dbReference type="NCBI Taxonomy" id="92487"/>
    <lineage>
        <taxon>Bacteria</taxon>
        <taxon>Pseudomonadati</taxon>
        <taxon>Pseudomonadota</taxon>
        <taxon>Gammaproteobacteria</taxon>
        <taxon>Thiotrichales</taxon>
        <taxon>Thiotrichaceae</taxon>
        <taxon>Thiothrix</taxon>
    </lineage>
</organism>
<proteinExistence type="inferred from homology"/>
<dbReference type="GO" id="GO:0008939">
    <property type="term" value="F:nicotinate-nucleotide-dimethylbenzimidazole phosphoribosyltransferase activity"/>
    <property type="evidence" value="ECO:0007669"/>
    <property type="project" value="UniProtKB-UniRule"/>
</dbReference>
<dbReference type="HAMAP" id="MF_00230">
    <property type="entry name" value="CobT"/>
    <property type="match status" value="1"/>
</dbReference>
<name>A0A1T4VUZ5_9GAMM</name>
<dbReference type="PANTHER" id="PTHR43463:SF1">
    <property type="entry name" value="NICOTINATE-NUCLEOTIDE--DIMETHYLBENZIMIDAZOLE PHOSPHORIBOSYLTRANSFERASE"/>
    <property type="match status" value="1"/>
</dbReference>
<dbReference type="InterPro" id="IPR036087">
    <property type="entry name" value="Nict_dMeBzImd_PRibTrfase_sf"/>
</dbReference>
<dbReference type="EMBL" id="FUYB01000001">
    <property type="protein sequence ID" value="SKA68776.1"/>
    <property type="molecule type" value="Genomic_DNA"/>
</dbReference>
<evidence type="ECO:0000256" key="4">
    <source>
        <dbReference type="ARBA" id="ARBA00015486"/>
    </source>
</evidence>
<dbReference type="EC" id="2.4.2.21" evidence="3 10"/>
<dbReference type="OrthoDB" id="9781491at2"/>
<keyword evidence="5 10" id="KW-0169">Cobalamin biosynthesis</keyword>
<comment type="similarity">
    <text evidence="2 10">Belongs to the CobT family.</text>
</comment>
<dbReference type="NCBIfam" id="TIGR03160">
    <property type="entry name" value="cobT_DBIPRT"/>
    <property type="match status" value="1"/>
</dbReference>
<dbReference type="Proteomes" id="UP000190460">
    <property type="component" value="Unassembled WGS sequence"/>
</dbReference>
<dbReference type="AlphaFoldDB" id="A0A1T4VUZ5"/>
<comment type="pathway">
    <text evidence="1 10">Nucleoside biosynthesis; alpha-ribazole biosynthesis; alpha-ribazole from 5,6-dimethylbenzimidazole: step 1/2.</text>
</comment>
<evidence type="ECO:0000256" key="3">
    <source>
        <dbReference type="ARBA" id="ARBA00011991"/>
    </source>
</evidence>
<feature type="active site" description="Proton acceptor" evidence="10">
    <location>
        <position position="315"/>
    </location>
</feature>
<dbReference type="GO" id="GO:0009236">
    <property type="term" value="P:cobalamin biosynthetic process"/>
    <property type="evidence" value="ECO:0007669"/>
    <property type="project" value="UniProtKB-UniRule"/>
</dbReference>
<dbReference type="CDD" id="cd02439">
    <property type="entry name" value="DMB-PRT_CobT"/>
    <property type="match status" value="1"/>
</dbReference>
<dbReference type="Gene3D" id="1.10.1610.10">
    <property type="match status" value="1"/>
</dbReference>
<evidence type="ECO:0000256" key="2">
    <source>
        <dbReference type="ARBA" id="ARBA00007110"/>
    </source>
</evidence>
<evidence type="ECO:0000256" key="6">
    <source>
        <dbReference type="ARBA" id="ARBA00022676"/>
    </source>
</evidence>
<protein>
    <recommendedName>
        <fullName evidence="4 10">Nicotinate-nucleotide--dimethylbenzimidazole phosphoribosyltransferase</fullName>
        <shortName evidence="10">NN:DBI PRT</shortName>
        <ecNumber evidence="3 10">2.4.2.21</ecNumber>
    </recommendedName>
    <alternativeName>
        <fullName evidence="8 10">N(1)-alpha-phosphoribosyltransferase</fullName>
    </alternativeName>
</protein>
<dbReference type="InterPro" id="IPR023195">
    <property type="entry name" value="Nict_dMeBzImd_PRibTrfase_N"/>
</dbReference>
<evidence type="ECO:0000256" key="10">
    <source>
        <dbReference type="HAMAP-Rule" id="MF_00230"/>
    </source>
</evidence>